<reference evidence="1 2" key="1">
    <citation type="submission" date="2019-02" db="EMBL/GenBank/DDBJ databases">
        <title>Deep-cultivation of Planctomycetes and their phenomic and genomic characterization uncovers novel biology.</title>
        <authorList>
            <person name="Wiegand S."/>
            <person name="Jogler M."/>
            <person name="Boedeker C."/>
            <person name="Pinto D."/>
            <person name="Vollmers J."/>
            <person name="Rivas-Marin E."/>
            <person name="Kohn T."/>
            <person name="Peeters S.H."/>
            <person name="Heuer A."/>
            <person name="Rast P."/>
            <person name="Oberbeckmann S."/>
            <person name="Bunk B."/>
            <person name="Jeske O."/>
            <person name="Meyerdierks A."/>
            <person name="Storesund J.E."/>
            <person name="Kallscheuer N."/>
            <person name="Luecker S."/>
            <person name="Lage O.M."/>
            <person name="Pohl T."/>
            <person name="Merkel B.J."/>
            <person name="Hornburger P."/>
            <person name="Mueller R.-W."/>
            <person name="Bruemmer F."/>
            <person name="Labrenz M."/>
            <person name="Spormann A.M."/>
            <person name="Op Den Camp H."/>
            <person name="Overmann J."/>
            <person name="Amann R."/>
            <person name="Jetten M.S.M."/>
            <person name="Mascher T."/>
            <person name="Medema M.H."/>
            <person name="Devos D.P."/>
            <person name="Kaster A.-K."/>
            <person name="Ovreas L."/>
            <person name="Rohde M."/>
            <person name="Galperin M.Y."/>
            <person name="Jogler C."/>
        </authorList>
    </citation>
    <scope>NUCLEOTIDE SEQUENCE [LARGE SCALE GENOMIC DNA]</scope>
    <source>
        <strain evidence="1 2">Pan54</strain>
    </source>
</reference>
<dbReference type="Proteomes" id="UP000316095">
    <property type="component" value="Unassembled WGS sequence"/>
</dbReference>
<evidence type="ECO:0000313" key="1">
    <source>
        <dbReference type="EMBL" id="TWT64002.1"/>
    </source>
</evidence>
<keyword evidence="2" id="KW-1185">Reference proteome</keyword>
<comment type="caution">
    <text evidence="1">The sequence shown here is derived from an EMBL/GenBank/DDBJ whole genome shotgun (WGS) entry which is preliminary data.</text>
</comment>
<evidence type="ECO:0000313" key="2">
    <source>
        <dbReference type="Proteomes" id="UP000316095"/>
    </source>
</evidence>
<accession>A0A5C5XQF5</accession>
<organism evidence="1 2">
    <name type="scientific">Rubinisphaera italica</name>
    <dbReference type="NCBI Taxonomy" id="2527969"/>
    <lineage>
        <taxon>Bacteria</taxon>
        <taxon>Pseudomonadati</taxon>
        <taxon>Planctomycetota</taxon>
        <taxon>Planctomycetia</taxon>
        <taxon>Planctomycetales</taxon>
        <taxon>Planctomycetaceae</taxon>
        <taxon>Rubinisphaera</taxon>
    </lineage>
</organism>
<protein>
    <submittedName>
        <fullName evidence="1">Uncharacterized protein</fullName>
    </submittedName>
</protein>
<gene>
    <name evidence="1" type="ORF">Pan54_47620</name>
</gene>
<proteinExistence type="predicted"/>
<dbReference type="EMBL" id="SJPG01000001">
    <property type="protein sequence ID" value="TWT64002.1"/>
    <property type="molecule type" value="Genomic_DNA"/>
</dbReference>
<name>A0A5C5XQF5_9PLAN</name>
<sequence>MRVFDELSFWGISDRYLLLYARRSVSMAPGAQLSGGFAALRPQPPARSEPCPPGPLVECFLLWLRHPENSVRFSGLPWLCTGLITTPITLFWACHPGGATLGVNEKTMSKHACPAVRCRHGTGCGLRFELADQYTKRKSMVVSV</sequence>
<dbReference type="AlphaFoldDB" id="A0A5C5XQF5"/>